<dbReference type="Pfam" id="PF01510">
    <property type="entry name" value="Amidase_2"/>
    <property type="match status" value="1"/>
</dbReference>
<evidence type="ECO:0000256" key="8">
    <source>
        <dbReference type="ARBA" id="ARBA00022801"/>
    </source>
</evidence>
<evidence type="ECO:0000259" key="13">
    <source>
        <dbReference type="SMART" id="SM00644"/>
    </source>
</evidence>
<evidence type="ECO:0000256" key="5">
    <source>
        <dbReference type="ARBA" id="ARBA00011901"/>
    </source>
</evidence>
<evidence type="ECO:0000256" key="9">
    <source>
        <dbReference type="ARBA" id="ARBA00022833"/>
    </source>
</evidence>
<dbReference type="PANTHER" id="PTHR30417:SF4">
    <property type="entry name" value="1,6-ANHYDRO-N-ACETYLMURAMYL-L-ALANINE AMIDASE AMPD"/>
    <property type="match status" value="1"/>
</dbReference>
<keyword evidence="8 14" id="KW-0378">Hydrolase</keyword>
<dbReference type="InterPro" id="IPR002502">
    <property type="entry name" value="Amidase_domain"/>
</dbReference>
<organism evidence="14 15">
    <name type="scientific">Methylobacillus methanolivorans</name>
    <dbReference type="NCBI Taxonomy" id="1848927"/>
    <lineage>
        <taxon>Bacteria</taxon>
        <taxon>Pseudomonadati</taxon>
        <taxon>Pseudomonadota</taxon>
        <taxon>Betaproteobacteria</taxon>
        <taxon>Nitrosomonadales</taxon>
        <taxon>Methylophilaceae</taxon>
        <taxon>Methylobacillus</taxon>
    </lineage>
</organism>
<dbReference type="EC" id="3.5.1.28" evidence="5"/>
<gene>
    <name evidence="14" type="primary">ampD</name>
    <name evidence="14" type="ORF">ACIKP9_08775</name>
</gene>
<reference evidence="14 15" key="1">
    <citation type="submission" date="2024-11" db="EMBL/GenBank/DDBJ databases">
        <authorList>
            <person name="Kaparullina E.N."/>
            <person name="Delegan Y.A."/>
            <person name="Doronina N.V."/>
        </authorList>
    </citation>
    <scope>NUCLEOTIDE SEQUENCE [LARGE SCALE GENOMIC DNA]</scope>
    <source>
        <strain evidence="14 15">7sh_L</strain>
    </source>
</reference>
<name>A0ABW8GLN2_9PROT</name>
<comment type="cofactor">
    <cofactor evidence="2">
        <name>Zn(2+)</name>
        <dbReference type="ChEBI" id="CHEBI:29105"/>
    </cofactor>
</comment>
<evidence type="ECO:0000256" key="3">
    <source>
        <dbReference type="ARBA" id="ARBA00004496"/>
    </source>
</evidence>
<keyword evidence="9" id="KW-0862">Zinc</keyword>
<evidence type="ECO:0000256" key="1">
    <source>
        <dbReference type="ARBA" id="ARBA00001561"/>
    </source>
</evidence>
<dbReference type="GO" id="GO:0008745">
    <property type="term" value="F:N-acetylmuramoyl-L-alanine amidase activity"/>
    <property type="evidence" value="ECO:0007669"/>
    <property type="project" value="UniProtKB-EC"/>
</dbReference>
<sequence length="194" mass="21558">MNSTLSIDQHGIVAEAEFIASPNHDERPIDEDICLIVIHNISLPPGEYGGPGIAQLFTNQLAPATHPYYAAIHHLRVSAHFVIRRDGSLQQFVACEARAWHAGLSSWQGRERCNDFSIGIELEGSDDEAFTEPQYQVLQTLLNRLISHYPIRDIVGHSDIAPGRKTDPGPYFQWERLADLKASMEKTGNSGIDS</sequence>
<evidence type="ECO:0000256" key="11">
    <source>
        <dbReference type="ARBA" id="ARBA00039257"/>
    </source>
</evidence>
<evidence type="ECO:0000256" key="10">
    <source>
        <dbReference type="ARBA" id="ARBA00023316"/>
    </source>
</evidence>
<evidence type="ECO:0000256" key="4">
    <source>
        <dbReference type="ARBA" id="ARBA00007553"/>
    </source>
</evidence>
<dbReference type="EMBL" id="JBIWXY010000001">
    <property type="protein sequence ID" value="MFJ5446318.1"/>
    <property type="molecule type" value="Genomic_DNA"/>
</dbReference>
<keyword evidence="10" id="KW-0961">Cell wall biogenesis/degradation</keyword>
<comment type="similarity">
    <text evidence="4">Belongs to the N-acetylmuramoyl-L-alanine amidase 2 family.</text>
</comment>
<evidence type="ECO:0000256" key="7">
    <source>
        <dbReference type="ARBA" id="ARBA00022723"/>
    </source>
</evidence>
<comment type="subcellular location">
    <subcellularLocation>
        <location evidence="3">Cytoplasm</location>
    </subcellularLocation>
</comment>
<feature type="domain" description="N-acetylmuramoyl-L-alanine amidase" evidence="13">
    <location>
        <begin position="21"/>
        <end position="169"/>
    </location>
</feature>
<keyword evidence="7" id="KW-0479">Metal-binding</keyword>
<dbReference type="RefSeq" id="WP_400881500.1">
    <property type="nucleotide sequence ID" value="NZ_JBIWXY010000001.1"/>
</dbReference>
<accession>A0ABW8GLN2</accession>
<dbReference type="NCBIfam" id="NF008758">
    <property type="entry name" value="PRK11789.1"/>
    <property type="match status" value="1"/>
</dbReference>
<dbReference type="PANTHER" id="PTHR30417">
    <property type="entry name" value="N-ACETYLMURAMOYL-L-ALANINE AMIDASE AMID"/>
    <property type="match status" value="1"/>
</dbReference>
<evidence type="ECO:0000313" key="15">
    <source>
        <dbReference type="Proteomes" id="UP001617669"/>
    </source>
</evidence>
<dbReference type="InterPro" id="IPR051206">
    <property type="entry name" value="NAMLAA_amidase_2"/>
</dbReference>
<dbReference type="Proteomes" id="UP001617669">
    <property type="component" value="Unassembled WGS sequence"/>
</dbReference>
<protein>
    <recommendedName>
        <fullName evidence="11">1,6-anhydro-N-acetylmuramyl-L-alanine amidase AmpD</fullName>
        <ecNumber evidence="5">3.5.1.28</ecNumber>
    </recommendedName>
    <alternativeName>
        <fullName evidence="12">N-acetylmuramoyl-L-alanine amidase</fullName>
    </alternativeName>
</protein>
<keyword evidence="15" id="KW-1185">Reference proteome</keyword>
<dbReference type="CDD" id="cd06583">
    <property type="entry name" value="PGRP"/>
    <property type="match status" value="1"/>
</dbReference>
<evidence type="ECO:0000256" key="6">
    <source>
        <dbReference type="ARBA" id="ARBA00022490"/>
    </source>
</evidence>
<dbReference type="InterPro" id="IPR036505">
    <property type="entry name" value="Amidase/PGRP_sf"/>
</dbReference>
<evidence type="ECO:0000256" key="12">
    <source>
        <dbReference type="ARBA" id="ARBA00042615"/>
    </source>
</evidence>
<evidence type="ECO:0000313" key="14">
    <source>
        <dbReference type="EMBL" id="MFJ5446318.1"/>
    </source>
</evidence>
<dbReference type="SMART" id="SM00644">
    <property type="entry name" value="Ami_2"/>
    <property type="match status" value="1"/>
</dbReference>
<comment type="caution">
    <text evidence="14">The sequence shown here is derived from an EMBL/GenBank/DDBJ whole genome shotgun (WGS) entry which is preliminary data.</text>
</comment>
<evidence type="ECO:0000256" key="2">
    <source>
        <dbReference type="ARBA" id="ARBA00001947"/>
    </source>
</evidence>
<dbReference type="SUPFAM" id="SSF55846">
    <property type="entry name" value="N-acetylmuramoyl-L-alanine amidase-like"/>
    <property type="match status" value="1"/>
</dbReference>
<keyword evidence="6" id="KW-0963">Cytoplasm</keyword>
<dbReference type="Gene3D" id="3.40.80.10">
    <property type="entry name" value="Peptidoglycan recognition protein-like"/>
    <property type="match status" value="1"/>
</dbReference>
<comment type="catalytic activity">
    <reaction evidence="1">
        <text>Hydrolyzes the link between N-acetylmuramoyl residues and L-amino acid residues in certain cell-wall glycopeptides.</text>
        <dbReference type="EC" id="3.5.1.28"/>
    </reaction>
</comment>
<proteinExistence type="inferred from homology"/>